<dbReference type="AlphaFoldDB" id="B0JII0"/>
<gene>
    <name evidence="1" type="ordered locus">MAE_26560</name>
</gene>
<dbReference type="KEGG" id="mar:MAE_26560"/>
<keyword evidence="2" id="KW-1185">Reference proteome</keyword>
<dbReference type="EMBL" id="AP009552">
    <property type="protein sequence ID" value="BAG02478.1"/>
    <property type="molecule type" value="Genomic_DNA"/>
</dbReference>
<reference evidence="1 2" key="1">
    <citation type="journal article" date="2007" name="DNA Res.">
        <title>Complete genomic structure of the bloom-forming toxic cyanobacterium Microcystis aeruginosa NIES-843.</title>
        <authorList>
            <person name="Kaneko T."/>
            <person name="Nakajima N."/>
            <person name="Okamoto S."/>
            <person name="Suzuki I."/>
            <person name="Tanabe Y."/>
            <person name="Tamaoki M."/>
            <person name="Nakamura Y."/>
            <person name="Kasai F."/>
            <person name="Watanabe A."/>
            <person name="Kawashima K."/>
            <person name="Kishida Y."/>
            <person name="Ono A."/>
            <person name="Shimizu Y."/>
            <person name="Takahashi C."/>
            <person name="Minami C."/>
            <person name="Fujishiro T."/>
            <person name="Kohara M."/>
            <person name="Katoh M."/>
            <person name="Nakazaki N."/>
            <person name="Nakayama S."/>
            <person name="Yamada M."/>
            <person name="Tabata S."/>
            <person name="Watanabe M.M."/>
        </authorList>
    </citation>
    <scope>NUCLEOTIDE SEQUENCE [LARGE SCALE GENOMIC DNA]</scope>
    <source>
        <strain evidence="2">NIES-843 / IAM M-247</strain>
    </source>
</reference>
<name>B0JII0_MICAN</name>
<dbReference type="EnsemblBacteria" id="BAG02478">
    <property type="protein sequence ID" value="BAG02478"/>
    <property type="gene ID" value="MAE_26560"/>
</dbReference>
<dbReference type="Proteomes" id="UP000001510">
    <property type="component" value="Chromosome"/>
</dbReference>
<proteinExistence type="predicted"/>
<accession>B0JII0</accession>
<dbReference type="PaxDb" id="449447-MAE_26560"/>
<organism evidence="1 2">
    <name type="scientific">Microcystis aeruginosa (strain NIES-843 / IAM M-2473)</name>
    <dbReference type="NCBI Taxonomy" id="449447"/>
    <lineage>
        <taxon>Bacteria</taxon>
        <taxon>Bacillati</taxon>
        <taxon>Cyanobacteriota</taxon>
        <taxon>Cyanophyceae</taxon>
        <taxon>Oscillatoriophycideae</taxon>
        <taxon>Chroococcales</taxon>
        <taxon>Microcystaceae</taxon>
        <taxon>Microcystis</taxon>
    </lineage>
</organism>
<protein>
    <submittedName>
        <fullName evidence="1">Uncharacterized protein</fullName>
    </submittedName>
</protein>
<sequence length="64" mass="7558">MKKVRYTRVFAPYKIGIALKLTVSIHGHGAFPKIDRWSGRSCIRERTLGRRRYHYESSNYCRLG</sequence>
<evidence type="ECO:0000313" key="2">
    <source>
        <dbReference type="Proteomes" id="UP000001510"/>
    </source>
</evidence>
<evidence type="ECO:0000313" key="1">
    <source>
        <dbReference type="EMBL" id="BAG02478.1"/>
    </source>
</evidence>
<dbReference type="HOGENOM" id="CLU_2862805_0_0_3"/>